<dbReference type="InterPro" id="IPR052343">
    <property type="entry name" value="Retrotransposon-Effector_Assoc"/>
</dbReference>
<accession>A0A5B6VYG7</accession>
<feature type="region of interest" description="Disordered" evidence="1">
    <location>
        <begin position="1"/>
        <end position="22"/>
    </location>
</feature>
<organism evidence="2 3">
    <name type="scientific">Gossypium australe</name>
    <dbReference type="NCBI Taxonomy" id="47621"/>
    <lineage>
        <taxon>Eukaryota</taxon>
        <taxon>Viridiplantae</taxon>
        <taxon>Streptophyta</taxon>
        <taxon>Embryophyta</taxon>
        <taxon>Tracheophyta</taxon>
        <taxon>Spermatophyta</taxon>
        <taxon>Magnoliopsida</taxon>
        <taxon>eudicotyledons</taxon>
        <taxon>Gunneridae</taxon>
        <taxon>Pentapetalae</taxon>
        <taxon>rosids</taxon>
        <taxon>malvids</taxon>
        <taxon>Malvales</taxon>
        <taxon>Malvaceae</taxon>
        <taxon>Malvoideae</taxon>
        <taxon>Gossypium</taxon>
    </lineage>
</organism>
<dbReference type="PANTHER" id="PTHR46890:SF48">
    <property type="entry name" value="RNA-DIRECTED DNA POLYMERASE"/>
    <property type="match status" value="1"/>
</dbReference>
<sequence length="204" mass="23568">MAHCGAHDGDRRKEVRKEDERQSQKVVIGGRLFGSRWRKKKTKLDLNLEMDKEMYSKQRAGPIGFDMAIRIRATGVMVLLAIIRDEVTKYCLRVLHRENALNGVNHIHIVLIPKVSTPNTMSLFRLTSLCFVLYKIISEVIANRLKRILDCCIDEAQWAFILEGLISDNILATYKILHAFKRCRYGKKCNFSLKLNMNKAYGRV</sequence>
<dbReference type="AlphaFoldDB" id="A0A5B6VYG7"/>
<dbReference type="PANTHER" id="PTHR46890">
    <property type="entry name" value="NON-LTR RETROLELEMENT REVERSE TRANSCRIPTASE-LIKE PROTEIN-RELATED"/>
    <property type="match status" value="1"/>
</dbReference>
<dbReference type="GO" id="GO:0003964">
    <property type="term" value="F:RNA-directed DNA polymerase activity"/>
    <property type="evidence" value="ECO:0007669"/>
    <property type="project" value="UniProtKB-KW"/>
</dbReference>
<keyword evidence="2" id="KW-0808">Transferase</keyword>
<gene>
    <name evidence="2" type="ORF">EPI10_024444</name>
</gene>
<name>A0A5B6VYG7_9ROSI</name>
<keyword evidence="2" id="KW-0695">RNA-directed DNA polymerase</keyword>
<protein>
    <submittedName>
        <fullName evidence="2">Reverse transcriptase</fullName>
    </submittedName>
</protein>
<evidence type="ECO:0000313" key="2">
    <source>
        <dbReference type="EMBL" id="KAA3474123.1"/>
    </source>
</evidence>
<evidence type="ECO:0000313" key="3">
    <source>
        <dbReference type="Proteomes" id="UP000325315"/>
    </source>
</evidence>
<reference evidence="3" key="1">
    <citation type="journal article" date="2019" name="Plant Biotechnol. J.">
        <title>Genome sequencing of the Australian wild diploid species Gossypium australe highlights disease resistance and delayed gland morphogenesis.</title>
        <authorList>
            <person name="Cai Y."/>
            <person name="Cai X."/>
            <person name="Wang Q."/>
            <person name="Wang P."/>
            <person name="Zhang Y."/>
            <person name="Cai C."/>
            <person name="Xu Y."/>
            <person name="Wang K."/>
            <person name="Zhou Z."/>
            <person name="Wang C."/>
            <person name="Geng S."/>
            <person name="Li B."/>
            <person name="Dong Q."/>
            <person name="Hou Y."/>
            <person name="Wang H."/>
            <person name="Ai P."/>
            <person name="Liu Z."/>
            <person name="Yi F."/>
            <person name="Sun M."/>
            <person name="An G."/>
            <person name="Cheng J."/>
            <person name="Zhang Y."/>
            <person name="Shi Q."/>
            <person name="Xie Y."/>
            <person name="Shi X."/>
            <person name="Chang Y."/>
            <person name="Huang F."/>
            <person name="Chen Y."/>
            <person name="Hong S."/>
            <person name="Mi L."/>
            <person name="Sun Q."/>
            <person name="Zhang L."/>
            <person name="Zhou B."/>
            <person name="Peng R."/>
            <person name="Zhang X."/>
            <person name="Liu F."/>
        </authorList>
    </citation>
    <scope>NUCLEOTIDE SEQUENCE [LARGE SCALE GENOMIC DNA]</scope>
    <source>
        <strain evidence="3">cv. PA1801</strain>
    </source>
</reference>
<comment type="caution">
    <text evidence="2">The sequence shown here is derived from an EMBL/GenBank/DDBJ whole genome shotgun (WGS) entry which is preliminary data.</text>
</comment>
<keyword evidence="3" id="KW-1185">Reference proteome</keyword>
<dbReference type="EMBL" id="SMMG02000005">
    <property type="protein sequence ID" value="KAA3474123.1"/>
    <property type="molecule type" value="Genomic_DNA"/>
</dbReference>
<keyword evidence="2" id="KW-0548">Nucleotidyltransferase</keyword>
<dbReference type="Proteomes" id="UP000325315">
    <property type="component" value="Unassembled WGS sequence"/>
</dbReference>
<proteinExistence type="predicted"/>
<evidence type="ECO:0000256" key="1">
    <source>
        <dbReference type="SAM" id="MobiDB-lite"/>
    </source>
</evidence>